<dbReference type="EMBL" id="WKJJ01000011">
    <property type="protein sequence ID" value="MRV73805.1"/>
    <property type="molecule type" value="Genomic_DNA"/>
</dbReference>
<evidence type="ECO:0000313" key="3">
    <source>
        <dbReference type="Proteomes" id="UP000446768"/>
    </source>
</evidence>
<name>A0A7X2IPU2_9BURK</name>
<dbReference type="NCBIfam" id="TIGR02595">
    <property type="entry name" value="PEP_CTERM"/>
    <property type="match status" value="1"/>
</dbReference>
<dbReference type="InterPro" id="IPR013424">
    <property type="entry name" value="Ice-binding_C"/>
</dbReference>
<dbReference type="Proteomes" id="UP000446768">
    <property type="component" value="Unassembled WGS sequence"/>
</dbReference>
<protein>
    <submittedName>
        <fullName evidence="2">PEP-CTERM sorting domain-containing protein</fullName>
    </submittedName>
</protein>
<reference evidence="2 3" key="1">
    <citation type="submission" date="2019-11" db="EMBL/GenBank/DDBJ databases">
        <title>Novel species isolated from a subtropical stream in China.</title>
        <authorList>
            <person name="Lu H."/>
        </authorList>
    </citation>
    <scope>NUCLEOTIDE SEQUENCE [LARGE SCALE GENOMIC DNA]</scope>
    <source>
        <strain evidence="2 3">FT92W</strain>
    </source>
</reference>
<evidence type="ECO:0000313" key="2">
    <source>
        <dbReference type="EMBL" id="MRV73805.1"/>
    </source>
</evidence>
<keyword evidence="3" id="KW-1185">Reference proteome</keyword>
<accession>A0A7X2IPU2</accession>
<gene>
    <name evidence="2" type="ORF">GJ700_19010</name>
</gene>
<dbReference type="Pfam" id="PF07589">
    <property type="entry name" value="PEP-CTERM"/>
    <property type="match status" value="1"/>
</dbReference>
<organism evidence="2 3">
    <name type="scientific">Pseudoduganella rivuli</name>
    <dbReference type="NCBI Taxonomy" id="2666085"/>
    <lineage>
        <taxon>Bacteria</taxon>
        <taxon>Pseudomonadati</taxon>
        <taxon>Pseudomonadota</taxon>
        <taxon>Betaproteobacteria</taxon>
        <taxon>Burkholderiales</taxon>
        <taxon>Oxalobacteraceae</taxon>
        <taxon>Telluria group</taxon>
        <taxon>Pseudoduganella</taxon>
    </lineage>
</organism>
<dbReference type="NCBIfam" id="NF038126">
    <property type="entry name" value="PEP_CTERM_FxDxF"/>
    <property type="match status" value="1"/>
</dbReference>
<feature type="domain" description="Ice-binding protein C-terminal" evidence="1">
    <location>
        <begin position="136"/>
        <end position="160"/>
    </location>
</feature>
<proteinExistence type="predicted"/>
<dbReference type="AlphaFoldDB" id="A0A7X2IPU2"/>
<evidence type="ECO:0000259" key="1">
    <source>
        <dbReference type="Pfam" id="PF07589"/>
    </source>
</evidence>
<sequence>MAGWNPHAGPNGDTSGFDAPFAPYGSGTWSLLDKLDSSSGLQNTGPLTFTFTPPSGTSGGWSVTNTSMTSSVTLDLAFAMHAGNQGGAWLFDNQAILPGQTLNGTWAINWTVGNGQANNPGFSNLTLFARDMVTTPVPEPETYGMLLAGLGVLGMVARRRKLS</sequence>
<comment type="caution">
    <text evidence="2">The sequence shown here is derived from an EMBL/GenBank/DDBJ whole genome shotgun (WGS) entry which is preliminary data.</text>
</comment>